<dbReference type="SMART" id="SM00543">
    <property type="entry name" value="MIF4G"/>
    <property type="match status" value="1"/>
</dbReference>
<dbReference type="FunFam" id="1.25.40.180:FF:000020">
    <property type="entry name" value="Eukaryotic translation initiation factor subunit"/>
    <property type="match status" value="1"/>
</dbReference>
<gene>
    <name evidence="10" type="ORF">BB559_004902</name>
</gene>
<feature type="compositionally biased region" description="Polar residues" evidence="8">
    <location>
        <begin position="184"/>
        <end position="236"/>
    </location>
</feature>
<feature type="region of interest" description="Disordered" evidence="8">
    <location>
        <begin position="762"/>
        <end position="786"/>
    </location>
</feature>
<dbReference type="GO" id="GO:0003729">
    <property type="term" value="F:mRNA binding"/>
    <property type="evidence" value="ECO:0007669"/>
    <property type="project" value="TreeGrafter"/>
</dbReference>
<evidence type="ECO:0000313" key="11">
    <source>
        <dbReference type="Proteomes" id="UP000245699"/>
    </source>
</evidence>
<feature type="compositionally biased region" description="Polar residues" evidence="8">
    <location>
        <begin position="928"/>
        <end position="947"/>
    </location>
</feature>
<organism evidence="10 11">
    <name type="scientific">Furculomyces boomerangus</name>
    <dbReference type="NCBI Taxonomy" id="61424"/>
    <lineage>
        <taxon>Eukaryota</taxon>
        <taxon>Fungi</taxon>
        <taxon>Fungi incertae sedis</taxon>
        <taxon>Zoopagomycota</taxon>
        <taxon>Kickxellomycotina</taxon>
        <taxon>Harpellomycetes</taxon>
        <taxon>Harpellales</taxon>
        <taxon>Harpellaceae</taxon>
        <taxon>Furculomyces</taxon>
    </lineage>
</organism>
<dbReference type="GO" id="GO:0003743">
    <property type="term" value="F:translation initiation factor activity"/>
    <property type="evidence" value="ECO:0007669"/>
    <property type="project" value="UniProtKB-KW"/>
</dbReference>
<reference evidence="10 11" key="1">
    <citation type="journal article" date="2018" name="MBio">
        <title>Comparative Genomics Reveals the Core Gene Toolbox for the Fungus-Insect Symbiosis.</title>
        <authorList>
            <person name="Wang Y."/>
            <person name="Stata M."/>
            <person name="Wang W."/>
            <person name="Stajich J.E."/>
            <person name="White M.M."/>
            <person name="Moncalvo J.M."/>
        </authorList>
    </citation>
    <scope>NUCLEOTIDE SEQUENCE [LARGE SCALE GENOMIC DNA]</scope>
    <source>
        <strain evidence="10 11">AUS-77-4</strain>
    </source>
</reference>
<accession>A0A2T9YC01</accession>
<keyword evidence="11" id="KW-1185">Reference proteome</keyword>
<evidence type="ECO:0000256" key="3">
    <source>
        <dbReference type="ARBA" id="ARBA00022490"/>
    </source>
</evidence>
<keyword evidence="5" id="KW-0597">Phosphoprotein</keyword>
<feature type="compositionally biased region" description="Polar residues" evidence="8">
    <location>
        <begin position="1409"/>
        <end position="1429"/>
    </location>
</feature>
<feature type="compositionally biased region" description="Basic and acidic residues" evidence="8">
    <location>
        <begin position="1399"/>
        <end position="1408"/>
    </location>
</feature>
<dbReference type="SMART" id="SM00544">
    <property type="entry name" value="MA3"/>
    <property type="match status" value="1"/>
</dbReference>
<dbReference type="InterPro" id="IPR003890">
    <property type="entry name" value="MIF4G-like_typ-3"/>
</dbReference>
<dbReference type="InterPro" id="IPR003891">
    <property type="entry name" value="Initiation_fac_eIF4g_MI"/>
</dbReference>
<comment type="similarity">
    <text evidence="2">Belongs to the eukaryotic initiation factor 4G family.</text>
</comment>
<keyword evidence="7" id="KW-0648">Protein biosynthesis</keyword>
<evidence type="ECO:0000256" key="8">
    <source>
        <dbReference type="SAM" id="MobiDB-lite"/>
    </source>
</evidence>
<dbReference type="PANTHER" id="PTHR23253:SF9">
    <property type="entry name" value="EUKARYOTIC TRANSLATION INITIATION FACTOR 4 GAMMA 2"/>
    <property type="match status" value="1"/>
</dbReference>
<evidence type="ECO:0000256" key="5">
    <source>
        <dbReference type="ARBA" id="ARBA00022553"/>
    </source>
</evidence>
<feature type="compositionally biased region" description="Polar residues" evidence="8">
    <location>
        <begin position="59"/>
        <end position="70"/>
    </location>
</feature>
<feature type="domain" description="MI" evidence="9">
    <location>
        <begin position="1502"/>
        <end position="1620"/>
    </location>
</feature>
<keyword evidence="3" id="KW-0963">Cytoplasm</keyword>
<feature type="region of interest" description="Disordered" evidence="8">
    <location>
        <begin position="48"/>
        <end position="70"/>
    </location>
</feature>
<comment type="caution">
    <text evidence="10">The sequence shown here is derived from an EMBL/GenBank/DDBJ whole genome shotgun (WGS) entry which is preliminary data.</text>
</comment>
<feature type="compositionally biased region" description="Polar residues" evidence="8">
    <location>
        <begin position="291"/>
        <end position="309"/>
    </location>
</feature>
<feature type="compositionally biased region" description="Polar residues" evidence="8">
    <location>
        <begin position="1482"/>
        <end position="1495"/>
    </location>
</feature>
<dbReference type="Pfam" id="PF02847">
    <property type="entry name" value="MA3"/>
    <property type="match status" value="1"/>
</dbReference>
<dbReference type="PANTHER" id="PTHR23253">
    <property type="entry name" value="EUKARYOTIC TRANSLATION INITIATION FACTOR 4 GAMMA"/>
    <property type="match status" value="1"/>
</dbReference>
<keyword evidence="6" id="KW-0694">RNA-binding</keyword>
<dbReference type="PROSITE" id="PS51366">
    <property type="entry name" value="MI"/>
    <property type="match status" value="1"/>
</dbReference>
<protein>
    <recommendedName>
        <fullName evidence="9">MI domain-containing protein</fullName>
    </recommendedName>
</protein>
<evidence type="ECO:0000256" key="1">
    <source>
        <dbReference type="ARBA" id="ARBA00004496"/>
    </source>
</evidence>
<dbReference type="STRING" id="61424.A0A2T9YC01"/>
<dbReference type="GO" id="GO:0010494">
    <property type="term" value="C:cytoplasmic stress granule"/>
    <property type="evidence" value="ECO:0007669"/>
    <property type="project" value="UniProtKB-ARBA"/>
</dbReference>
<feature type="compositionally biased region" description="Basic and acidic residues" evidence="8">
    <location>
        <begin position="907"/>
        <end position="927"/>
    </location>
</feature>
<feature type="region of interest" description="Disordered" evidence="8">
    <location>
        <begin position="180"/>
        <end position="269"/>
    </location>
</feature>
<name>A0A2T9YC01_9FUNG</name>
<evidence type="ECO:0000256" key="6">
    <source>
        <dbReference type="ARBA" id="ARBA00022884"/>
    </source>
</evidence>
<feature type="compositionally biased region" description="Low complexity" evidence="8">
    <location>
        <begin position="48"/>
        <end position="58"/>
    </location>
</feature>
<evidence type="ECO:0000259" key="9">
    <source>
        <dbReference type="PROSITE" id="PS51366"/>
    </source>
</evidence>
<dbReference type="Gene3D" id="1.25.40.180">
    <property type="match status" value="2"/>
</dbReference>
<comment type="subcellular location">
    <subcellularLocation>
        <location evidence="1">Cytoplasm</location>
    </subcellularLocation>
</comment>
<dbReference type="InterPro" id="IPR016024">
    <property type="entry name" value="ARM-type_fold"/>
</dbReference>
<dbReference type="OrthoDB" id="514777at2759"/>
<feature type="compositionally biased region" description="Gly residues" evidence="8">
    <location>
        <begin position="1375"/>
        <end position="1389"/>
    </location>
</feature>
<feature type="region of interest" description="Disordered" evidence="8">
    <location>
        <begin position="1472"/>
        <end position="1495"/>
    </location>
</feature>
<dbReference type="EMBL" id="MBFT01000519">
    <property type="protein sequence ID" value="PVU89841.1"/>
    <property type="molecule type" value="Genomic_DNA"/>
</dbReference>
<evidence type="ECO:0000313" key="10">
    <source>
        <dbReference type="EMBL" id="PVU89841.1"/>
    </source>
</evidence>
<proteinExistence type="inferred from homology"/>
<dbReference type="Proteomes" id="UP000245699">
    <property type="component" value="Unassembled WGS sequence"/>
</dbReference>
<keyword evidence="4" id="KW-0396">Initiation factor</keyword>
<evidence type="ECO:0000256" key="7">
    <source>
        <dbReference type="ARBA" id="ARBA00022917"/>
    </source>
</evidence>
<feature type="region of interest" description="Disordered" evidence="8">
    <location>
        <begin position="282"/>
        <end position="351"/>
    </location>
</feature>
<dbReference type="SUPFAM" id="SSF48371">
    <property type="entry name" value="ARM repeat"/>
    <property type="match status" value="2"/>
</dbReference>
<feature type="region of interest" description="Disordered" evidence="8">
    <location>
        <begin position="1311"/>
        <end position="1439"/>
    </location>
</feature>
<evidence type="ECO:0000256" key="4">
    <source>
        <dbReference type="ARBA" id="ARBA00022540"/>
    </source>
</evidence>
<dbReference type="Pfam" id="PF02854">
    <property type="entry name" value="MIF4G"/>
    <property type="match status" value="1"/>
</dbReference>
<feature type="compositionally biased region" description="Polar residues" evidence="8">
    <location>
        <begin position="10"/>
        <end position="36"/>
    </location>
</feature>
<feature type="compositionally biased region" description="Polar residues" evidence="8">
    <location>
        <begin position="956"/>
        <end position="968"/>
    </location>
</feature>
<evidence type="ECO:0000256" key="2">
    <source>
        <dbReference type="ARBA" id="ARBA00005775"/>
    </source>
</evidence>
<dbReference type="GO" id="GO:0016281">
    <property type="term" value="C:eukaryotic translation initiation factor 4F complex"/>
    <property type="evidence" value="ECO:0007669"/>
    <property type="project" value="TreeGrafter"/>
</dbReference>
<feature type="compositionally biased region" description="Polar residues" evidence="8">
    <location>
        <begin position="340"/>
        <end position="351"/>
    </location>
</feature>
<feature type="region of interest" description="Disordered" evidence="8">
    <location>
        <begin position="907"/>
        <end position="1011"/>
    </location>
</feature>
<sequence>MNRKSEHSTEFVTNTAKYQHSQKQARGRTNSLGTESIKAQTYAQSISNLNSNTPTSLSVKSDINGPTNPKDINTLNNGSETFVPEMNNNLNILNKTDSPVQLPLVDSIPVPIPGIQFGKSDLKSFDQQRNSGVKSSQVLTSGGVPFVLPKVDVKPSFGNSKNAIKLDVEPNDTEYDGIGPVPLPSNNKIQNDNLTRTQNHNISSEDNTINNKETRESGNINFKNQTKTSFSSYQHNSHPKQPRMSFPVPDETSHKRIPSSNIVPPMYPNRQLQSETHNEVPIHTGIAPQSPYMTSATPLSSTSTNPISSHNRDNSAGGFHIPGQHLEQPQFGGYQPQVPPHQSNINNRGQPSANVHNGVGMPYIHINPQTMPHAREKQPNISSIPGASGNQNVIQYSMPAPAHNVPHIISPMQMPHNNMPTQMQNNSQPPMGSIGQPMQHWNPGNYYPTGPIGSVPFDSQYYHSGPPNFHQQHPQHMGFVQQASYMMPRVGGGHSMQQNIVLGNPAPDAIPIPGITAQQSTSIGSTPPSGVSHTSTMKFNLNSVEFTPKAKSSRIPIVNPNTKKEVEIPSSNSNTSLYIPHQQKDASFIPPESILSKTQSNGVSLDDSKSQNKEIKKDFVLPPASKAIKIVNPSLANTAIKKPKYTPEPEAPKKDITPVDEIKSISSQPNITISEKEPVQLEKVEKVAEKIPSVDVNVKTQSTEPEIVKPEEPVLIIVESTDSVTEEKATKPSEQVDSIESVTSKLSDLDIKVESIESKPAEVVQATKDTSPAPTEPEKLPETPEATNVVPKTTSVIADIDDDEKKLAEKNETNRILSEILTEEIKSKTSEPNEVKKTVTENQSEQLIKLRDLTVEEMSKLDIYPPSVKNYLPALRNGTIIYPSEFLLSFRSVCLKKPEYAFESVLAEDRSTTSKDRRGGMGKDRSGGRSQILNTLGDMNSFKSTPRTSEERFRASTMQGGLNVSRSVSGLGGRTPSTGNRASRGSKTSRGYRGGRGGQQGDQNQPSSPLITNYEPLVQTENRWKPKLDAPFDEDKVIRGIASDISDEIVERKVKILLNKLTVDNFAKVSPEIIGWANRSVEEEDGRIICIVLQLIFEKATDEPTFAAMYAKLSRNIYDSVDPKLTINIADREGKPTSGFMVVRKILLNRCQREFESGWKVEIPDDIKSDEYYKAMKIKRRGLGLVKFVGELFLLNIISERLLRMCITNLLEGDNEEETLESLSKLLTTVGARIDNGPGVEFLNNVCEKLKALTNSKKVNSRIRFMLMDVIDLRLNKWVSRAKETGPKTIAAIHAEAEKQKIAQSLLLRRGMSSSGRGPNVNQSGGGRGGPRSGDRSSYGGRQNMRNEREPNRNAGDLSNFGDLSRSKAHTSGSLGPGGNPFGNLGQGSRGWKNTNNDSRGRKDDMRSGRNQMGLSINSANSGGTTRKTTMPAGGKQKQEKITSANIFNALLSDDDDIHVPLSPSVEIISSQIQESDKATTESEPQSKPVSNTSTDVMPKAIIHRKTRGIVDEYLGILDKNEFVECLRELGEANYGSFLSELVEYMLDHKATEVVSISEVLKHTCSLSILSESQIISGFSAVGNSLADISTDAPFAPKHFATLLAATDIKPLRLVDCMGEFIQQNNSLSPPTFKVACAYLTAMSEFNGVEFVISALSYEENGKKFDVTQFLPEDKRDTNTVKTMLDRSSVLQFFPELQE</sequence>
<feature type="region of interest" description="Disordered" evidence="8">
    <location>
        <begin position="1"/>
        <end position="36"/>
    </location>
</feature>